<keyword evidence="2" id="KW-0732">Signal</keyword>
<evidence type="ECO:0000256" key="1">
    <source>
        <dbReference type="SAM" id="MobiDB-lite"/>
    </source>
</evidence>
<dbReference type="Proteomes" id="UP001652628">
    <property type="component" value="Chromosome 3"/>
</dbReference>
<dbReference type="PANTHER" id="PTHR39956">
    <property type="entry name" value="GH09530P-RELATED"/>
    <property type="match status" value="1"/>
</dbReference>
<evidence type="ECO:0000313" key="3">
    <source>
        <dbReference type="Proteomes" id="UP001652628"/>
    </source>
</evidence>
<organism evidence="3 4">
    <name type="scientific">Drosophila suzukii</name>
    <name type="common">Spotted-wing drosophila fruit fly</name>
    <dbReference type="NCBI Taxonomy" id="28584"/>
    <lineage>
        <taxon>Eukaryota</taxon>
        <taxon>Metazoa</taxon>
        <taxon>Ecdysozoa</taxon>
        <taxon>Arthropoda</taxon>
        <taxon>Hexapoda</taxon>
        <taxon>Insecta</taxon>
        <taxon>Pterygota</taxon>
        <taxon>Neoptera</taxon>
        <taxon>Endopterygota</taxon>
        <taxon>Diptera</taxon>
        <taxon>Brachycera</taxon>
        <taxon>Muscomorpha</taxon>
        <taxon>Ephydroidea</taxon>
        <taxon>Drosophilidae</taxon>
        <taxon>Drosophila</taxon>
        <taxon>Sophophora</taxon>
    </lineage>
</organism>
<keyword evidence="3" id="KW-1185">Reference proteome</keyword>
<dbReference type="AlphaFoldDB" id="A0AB40DE46"/>
<evidence type="ECO:0000313" key="4">
    <source>
        <dbReference type="RefSeq" id="XP_065720533.2"/>
    </source>
</evidence>
<feature type="region of interest" description="Disordered" evidence="1">
    <location>
        <begin position="217"/>
        <end position="241"/>
    </location>
</feature>
<feature type="chain" id="PRO_5046217478" evidence="2">
    <location>
        <begin position="18"/>
        <end position="241"/>
    </location>
</feature>
<reference evidence="4" key="1">
    <citation type="submission" date="2025-08" db="UniProtKB">
        <authorList>
            <consortium name="RefSeq"/>
        </authorList>
    </citation>
    <scope>IDENTIFICATION</scope>
</reference>
<dbReference type="RefSeq" id="XP_065720533.2">
    <property type="nucleotide sequence ID" value="XM_065864461.2"/>
</dbReference>
<protein>
    <submittedName>
        <fullName evidence="4">Uncharacterized protein</fullName>
    </submittedName>
</protein>
<proteinExistence type="predicted"/>
<name>A0AB40DE46_DROSZ</name>
<gene>
    <name evidence="4" type="primary">LOC108014512</name>
</gene>
<feature type="signal peptide" evidence="2">
    <location>
        <begin position="1"/>
        <end position="17"/>
    </location>
</feature>
<evidence type="ECO:0000256" key="2">
    <source>
        <dbReference type="SAM" id="SignalP"/>
    </source>
</evidence>
<dbReference type="PANTHER" id="PTHR39956:SF1">
    <property type="entry name" value="GH09530P-RELATED"/>
    <property type="match status" value="1"/>
</dbReference>
<dbReference type="GeneID" id="108014512"/>
<sequence>MIKTIGIYLILATTVIAQGYRKFGLNCEDIECISGKQCIISRVPCENPVQREGEQCGTYPECKTAHQGEMVMNLENDTETANPRVHNRLVRQIPMSPMPGPMPMPGSMPIPGPVPYYPPNMRQQYMGQPMARPIQRPMPMMPMMPQAGPGFPMGGNGLGGTSIIVEPLVILPMGIGAPTGLGGNPNQYYGANGAYPTYNNYNPYNTYTTARPNYDYNNYNNNNYNNNTGYNNNSNDYNSYG</sequence>
<accession>A0AB40DE46</accession>